<evidence type="ECO:0000259" key="6">
    <source>
        <dbReference type="Pfam" id="PF00108"/>
    </source>
</evidence>
<dbReference type="Pfam" id="PF00108">
    <property type="entry name" value="Thiolase_N"/>
    <property type="match status" value="1"/>
</dbReference>
<feature type="active site" description="Acyl-thioester intermediate" evidence="4">
    <location>
        <position position="89"/>
    </location>
</feature>
<feature type="domain" description="Thiolase C-terminal" evidence="7">
    <location>
        <begin position="260"/>
        <end position="381"/>
    </location>
</feature>
<name>A0A3L7E4U8_9GAMM</name>
<dbReference type="NCBIfam" id="TIGR01930">
    <property type="entry name" value="AcCoA-C-Actrans"/>
    <property type="match status" value="1"/>
</dbReference>
<feature type="active site" description="Proton acceptor" evidence="4">
    <location>
        <position position="368"/>
    </location>
</feature>
<dbReference type="Proteomes" id="UP000265509">
    <property type="component" value="Unassembled WGS sequence"/>
</dbReference>
<evidence type="ECO:0000259" key="7">
    <source>
        <dbReference type="Pfam" id="PF02803"/>
    </source>
</evidence>
<dbReference type="InterPro" id="IPR020613">
    <property type="entry name" value="Thiolase_CS"/>
</dbReference>
<gene>
    <name evidence="8" type="ORF">DWB85_00515</name>
</gene>
<keyword evidence="2 5" id="KW-0808">Transferase</keyword>
<dbReference type="GO" id="GO:0003985">
    <property type="term" value="F:acetyl-CoA C-acetyltransferase activity"/>
    <property type="evidence" value="ECO:0007669"/>
    <property type="project" value="UniProtKB-EC"/>
</dbReference>
<dbReference type="EC" id="2.3.1.9" evidence="8"/>
<sequence>MAEAYIVDAVRSPTGRRKGGLAHVHGADLGAHVLKTLVERNGIPDHEYDDVMFGCVDTIGPLAGDIARTCWLAAGLSDEVPGTTIDRQCGSSQQAVHFAAQAIMAGVNDVVIAGGVQTMTQIPISSAMTAAEPLGFSDPFTGSSGWVERYGDTPPTQFRSAQMIADKWGFSREQLEVFSLESHTRAIKAIEEGRFDREIAPLEGVTMDETPRQSTLEKMAELDIIFGCDKVTAGVSSQTCDGSSAMLIVSEDALKRYNLTPRARIHHMSVRAADPIWMLTAPIPATDYALKKAGMSLADIDRVEINEAFASVPMAWLKETGYDPAKTNVNGGAIALGHPLGATGTKLMTTLLHELERSGGRYGLQTMCEGGGQANVTIIERL</sequence>
<organism evidence="8 9">
    <name type="scientific">Seongchinamella sediminis</name>
    <dbReference type="NCBI Taxonomy" id="2283635"/>
    <lineage>
        <taxon>Bacteria</taxon>
        <taxon>Pseudomonadati</taxon>
        <taxon>Pseudomonadota</taxon>
        <taxon>Gammaproteobacteria</taxon>
        <taxon>Cellvibrionales</taxon>
        <taxon>Halieaceae</taxon>
        <taxon>Seongchinamella</taxon>
    </lineage>
</organism>
<evidence type="ECO:0000313" key="9">
    <source>
        <dbReference type="Proteomes" id="UP000265509"/>
    </source>
</evidence>
<feature type="domain" description="Thiolase N-terminal" evidence="6">
    <location>
        <begin position="5"/>
        <end position="252"/>
    </location>
</feature>
<dbReference type="InterPro" id="IPR002155">
    <property type="entry name" value="Thiolase"/>
</dbReference>
<comment type="caution">
    <text evidence="8">The sequence shown here is derived from an EMBL/GenBank/DDBJ whole genome shotgun (WGS) entry which is preliminary data.</text>
</comment>
<dbReference type="SUPFAM" id="SSF53901">
    <property type="entry name" value="Thiolase-like"/>
    <property type="match status" value="2"/>
</dbReference>
<protein>
    <submittedName>
        <fullName evidence="8">Acetyl-CoA C-acetyltransferase</fullName>
        <ecNumber evidence="8">2.3.1.9</ecNumber>
    </submittedName>
</protein>
<dbReference type="NCBIfam" id="NF005865">
    <property type="entry name" value="PRK07801.1"/>
    <property type="match status" value="1"/>
</dbReference>
<evidence type="ECO:0000256" key="3">
    <source>
        <dbReference type="ARBA" id="ARBA00023315"/>
    </source>
</evidence>
<keyword evidence="3 5" id="KW-0012">Acyltransferase</keyword>
<reference evidence="8 9" key="1">
    <citation type="submission" date="2018-07" db="EMBL/GenBank/DDBJ databases">
        <title>Halioglobus sp. genome submission.</title>
        <authorList>
            <person name="Ye M.-Q."/>
            <person name="Du Z.-J."/>
        </authorList>
    </citation>
    <scope>NUCLEOTIDE SEQUENCE [LARGE SCALE GENOMIC DNA]</scope>
    <source>
        <strain evidence="8 9">U0301</strain>
    </source>
</reference>
<dbReference type="OrthoDB" id="9764638at2"/>
<dbReference type="InterPro" id="IPR020616">
    <property type="entry name" value="Thiolase_N"/>
</dbReference>
<feature type="active site" description="Proton acceptor" evidence="4">
    <location>
        <position position="338"/>
    </location>
</feature>
<dbReference type="Gene3D" id="3.40.47.10">
    <property type="match status" value="2"/>
</dbReference>
<dbReference type="CDD" id="cd00751">
    <property type="entry name" value="thiolase"/>
    <property type="match status" value="1"/>
</dbReference>
<accession>A0A3L7E4U8</accession>
<evidence type="ECO:0000256" key="1">
    <source>
        <dbReference type="ARBA" id="ARBA00010982"/>
    </source>
</evidence>
<dbReference type="PANTHER" id="PTHR43365:SF1">
    <property type="entry name" value="ACETYL-COA C-ACYLTRANSFERASE"/>
    <property type="match status" value="1"/>
</dbReference>
<dbReference type="InterPro" id="IPR020617">
    <property type="entry name" value="Thiolase_C"/>
</dbReference>
<evidence type="ECO:0000256" key="4">
    <source>
        <dbReference type="PIRSR" id="PIRSR000429-1"/>
    </source>
</evidence>
<dbReference type="RefSeq" id="WP_117952109.1">
    <property type="nucleotide sequence ID" value="NZ_QRAN01000001.1"/>
</dbReference>
<dbReference type="PIRSF" id="PIRSF000429">
    <property type="entry name" value="Ac-CoA_Ac_transf"/>
    <property type="match status" value="1"/>
</dbReference>
<dbReference type="PROSITE" id="PS00737">
    <property type="entry name" value="THIOLASE_2"/>
    <property type="match status" value="1"/>
</dbReference>
<dbReference type="PANTHER" id="PTHR43365">
    <property type="entry name" value="BLR7806 PROTEIN"/>
    <property type="match status" value="1"/>
</dbReference>
<evidence type="ECO:0000256" key="5">
    <source>
        <dbReference type="RuleBase" id="RU003557"/>
    </source>
</evidence>
<evidence type="ECO:0000256" key="2">
    <source>
        <dbReference type="ARBA" id="ARBA00022679"/>
    </source>
</evidence>
<evidence type="ECO:0000313" key="8">
    <source>
        <dbReference type="EMBL" id="RLQ23673.1"/>
    </source>
</evidence>
<dbReference type="InterPro" id="IPR016039">
    <property type="entry name" value="Thiolase-like"/>
</dbReference>
<comment type="similarity">
    <text evidence="1 5">Belongs to the thiolase-like superfamily. Thiolase family.</text>
</comment>
<dbReference type="EMBL" id="QRAN01000001">
    <property type="protein sequence ID" value="RLQ23673.1"/>
    <property type="molecule type" value="Genomic_DNA"/>
</dbReference>
<keyword evidence="9" id="KW-1185">Reference proteome</keyword>
<dbReference type="Pfam" id="PF02803">
    <property type="entry name" value="Thiolase_C"/>
    <property type="match status" value="1"/>
</dbReference>
<dbReference type="AlphaFoldDB" id="A0A3L7E4U8"/>
<proteinExistence type="inferred from homology"/>